<gene>
    <name evidence="14" type="ORF">QC820_10880</name>
</gene>
<evidence type="ECO:0000256" key="3">
    <source>
        <dbReference type="ARBA" id="ARBA00022481"/>
    </source>
</evidence>
<evidence type="ECO:0000256" key="9">
    <source>
        <dbReference type="PROSITE-ProRule" id="PRU00284"/>
    </source>
</evidence>
<dbReference type="EMBL" id="JARWAL010000009">
    <property type="protein sequence ID" value="MDR5893318.1"/>
    <property type="molecule type" value="Genomic_DNA"/>
</dbReference>
<evidence type="ECO:0000256" key="4">
    <source>
        <dbReference type="ARBA" id="ARBA00022692"/>
    </source>
</evidence>
<proteinExistence type="inferred from homology"/>
<keyword evidence="2" id="KW-1003">Cell membrane</keyword>
<feature type="transmembrane region" description="Helical" evidence="12">
    <location>
        <begin position="185"/>
        <end position="210"/>
    </location>
</feature>
<organism evidence="14 15">
    <name type="scientific">Halomonas mongoliensis</name>
    <dbReference type="NCBI Taxonomy" id="321265"/>
    <lineage>
        <taxon>Bacteria</taxon>
        <taxon>Pseudomonadati</taxon>
        <taxon>Pseudomonadota</taxon>
        <taxon>Gammaproteobacteria</taxon>
        <taxon>Oceanospirillales</taxon>
        <taxon>Halomonadaceae</taxon>
        <taxon>Halomonas</taxon>
    </lineage>
</organism>
<dbReference type="SMART" id="SM00283">
    <property type="entry name" value="MA"/>
    <property type="match status" value="1"/>
</dbReference>
<evidence type="ECO:0000256" key="11">
    <source>
        <dbReference type="SAM" id="MobiDB-lite"/>
    </source>
</evidence>
<dbReference type="InterPro" id="IPR004090">
    <property type="entry name" value="Chemotax_Me-accpt_rcpt"/>
</dbReference>
<evidence type="ECO:0000256" key="8">
    <source>
        <dbReference type="ARBA" id="ARBA00029447"/>
    </source>
</evidence>
<feature type="coiled-coil region" evidence="10">
    <location>
        <begin position="269"/>
        <end position="324"/>
    </location>
</feature>
<keyword evidence="3" id="KW-0488">Methylation</keyword>
<dbReference type="CDD" id="cd11386">
    <property type="entry name" value="MCP_signal"/>
    <property type="match status" value="1"/>
</dbReference>
<evidence type="ECO:0000256" key="12">
    <source>
        <dbReference type="SAM" id="Phobius"/>
    </source>
</evidence>
<evidence type="ECO:0000256" key="6">
    <source>
        <dbReference type="ARBA" id="ARBA00023136"/>
    </source>
</evidence>
<dbReference type="PRINTS" id="PR00260">
    <property type="entry name" value="CHEMTRNSDUCR"/>
</dbReference>
<dbReference type="Gene3D" id="1.10.287.950">
    <property type="entry name" value="Methyl-accepting chemotaxis protein"/>
    <property type="match status" value="1"/>
</dbReference>
<dbReference type="Pfam" id="PF17200">
    <property type="entry name" value="sCache_2"/>
    <property type="match status" value="1"/>
</dbReference>
<reference evidence="14 15" key="1">
    <citation type="submission" date="2023-04" db="EMBL/GenBank/DDBJ databases">
        <title>A long-awaited taxogenomic arrangement of the family Halomonadaceae.</title>
        <authorList>
            <person name="De La Haba R."/>
            <person name="Chuvochina M."/>
            <person name="Wittouck S."/>
            <person name="Arahal D.R."/>
            <person name="Sanchez-Porro C."/>
            <person name="Hugenholtz P."/>
            <person name="Ventosa A."/>
        </authorList>
    </citation>
    <scope>NUCLEOTIDE SEQUENCE [LARGE SCALE GENOMIC DNA]</scope>
    <source>
        <strain evidence="14 15">DSM 17332</strain>
    </source>
</reference>
<name>A0ABU1GMU6_9GAMM</name>
<keyword evidence="15" id="KW-1185">Reference proteome</keyword>
<dbReference type="SMART" id="SM01049">
    <property type="entry name" value="Cache_2"/>
    <property type="match status" value="1"/>
</dbReference>
<evidence type="ECO:0000259" key="13">
    <source>
        <dbReference type="PROSITE" id="PS50111"/>
    </source>
</evidence>
<keyword evidence="7 9" id="KW-0807">Transducer</keyword>
<evidence type="ECO:0000256" key="2">
    <source>
        <dbReference type="ARBA" id="ARBA00022475"/>
    </source>
</evidence>
<comment type="caution">
    <text evidence="14">The sequence shown here is derived from an EMBL/GenBank/DDBJ whole genome shotgun (WGS) entry which is preliminary data.</text>
</comment>
<keyword evidence="5 12" id="KW-1133">Transmembrane helix</keyword>
<accession>A0ABU1GMU6</accession>
<feature type="transmembrane region" description="Helical" evidence="12">
    <location>
        <begin position="12"/>
        <end position="30"/>
    </location>
</feature>
<protein>
    <submittedName>
        <fullName evidence="14">Methyl-accepting chemotaxis protein</fullName>
    </submittedName>
</protein>
<sequence length="545" mass="58802">MRGLSTSRKLWGLLGIIWLAMLVLAGWGAWESRQIMLGERKGALRDYVDMTLNAIDAQAQRAAAGEIGEQAARDAAAAIARSMVYDDGRGYFFVFNADFELLAHPRLPEGTFVGDFQNGEGRYLFREFVEEIRQGDGFVDYLWAHESDGELTPKSSLNVEYAPWGWYIGTGVYINDVNAAFRASLVGSLLALLVIGVPVTALMGLVIHGIGRRLGGDPRYTAEEVRHIANGDLTRQLALNDRDSASLLFDIGRMRDSLSATIGDIHRSAAEVEREVEAIVEVNDELSTRTEQQAASLQETAASMEQLTQTVRQNADNADQARQLAGNAEQSAKGGGDAMAQVVDAMGGINDSATQMAGIIDTIESIAFQTNILALNASVEAARAGEHGRGFAVVAEEVRKLASRSAEAAKEIKGLIEQSDGQVAEGTRLVRQTGEVIRSMVADISSLSSLVAEISAASAEQSSGIEQVNQAVSQMDQMTQQNAGLVQRSGLGTQHLREQSHRLRAHVSRFRVREEAPQPSAAHALPHDRGGASPGPLRQREETPA</sequence>
<dbReference type="Pfam" id="PF00015">
    <property type="entry name" value="MCPsignal"/>
    <property type="match status" value="1"/>
</dbReference>
<dbReference type="Proteomes" id="UP001252270">
    <property type="component" value="Unassembled WGS sequence"/>
</dbReference>
<evidence type="ECO:0000256" key="10">
    <source>
        <dbReference type="SAM" id="Coils"/>
    </source>
</evidence>
<evidence type="ECO:0000313" key="14">
    <source>
        <dbReference type="EMBL" id="MDR5893318.1"/>
    </source>
</evidence>
<dbReference type="PANTHER" id="PTHR43531">
    <property type="entry name" value="PROTEIN ICFG"/>
    <property type="match status" value="1"/>
</dbReference>
<comment type="similarity">
    <text evidence="8">Belongs to the methyl-accepting chemotaxis (MCP) protein family.</text>
</comment>
<feature type="domain" description="Methyl-accepting transducer" evidence="13">
    <location>
        <begin position="268"/>
        <end position="497"/>
    </location>
</feature>
<dbReference type="InterPro" id="IPR051310">
    <property type="entry name" value="MCP_chemotaxis"/>
</dbReference>
<comment type="subcellular location">
    <subcellularLocation>
        <location evidence="1">Cell membrane</location>
        <topology evidence="1">Multi-pass membrane protein</topology>
    </subcellularLocation>
</comment>
<evidence type="ECO:0000313" key="15">
    <source>
        <dbReference type="Proteomes" id="UP001252270"/>
    </source>
</evidence>
<keyword evidence="4 12" id="KW-0812">Transmembrane</keyword>
<feature type="region of interest" description="Disordered" evidence="11">
    <location>
        <begin position="510"/>
        <end position="545"/>
    </location>
</feature>
<dbReference type="PANTHER" id="PTHR43531:SF14">
    <property type="entry name" value="METHYL-ACCEPTING CHEMOTAXIS PROTEIN I-RELATED"/>
    <property type="match status" value="1"/>
</dbReference>
<evidence type="ECO:0000256" key="7">
    <source>
        <dbReference type="ARBA" id="ARBA00023224"/>
    </source>
</evidence>
<dbReference type="Gene3D" id="3.30.450.20">
    <property type="entry name" value="PAS domain"/>
    <property type="match status" value="1"/>
</dbReference>
<evidence type="ECO:0000256" key="1">
    <source>
        <dbReference type="ARBA" id="ARBA00004651"/>
    </source>
</evidence>
<keyword evidence="6 12" id="KW-0472">Membrane</keyword>
<dbReference type="InterPro" id="IPR033480">
    <property type="entry name" value="sCache_2"/>
</dbReference>
<dbReference type="InterPro" id="IPR004089">
    <property type="entry name" value="MCPsignal_dom"/>
</dbReference>
<dbReference type="RefSeq" id="WP_309636939.1">
    <property type="nucleotide sequence ID" value="NZ_JARWAL010000009.1"/>
</dbReference>
<evidence type="ECO:0000256" key="5">
    <source>
        <dbReference type="ARBA" id="ARBA00022989"/>
    </source>
</evidence>
<keyword evidence="10" id="KW-0175">Coiled coil</keyword>
<dbReference type="SUPFAM" id="SSF58104">
    <property type="entry name" value="Methyl-accepting chemotaxis protein (MCP) signaling domain"/>
    <property type="match status" value="1"/>
</dbReference>
<dbReference type="PROSITE" id="PS50111">
    <property type="entry name" value="CHEMOTAXIS_TRANSDUC_2"/>
    <property type="match status" value="1"/>
</dbReference>